<comment type="function">
    <text evidence="4">Involved in cytoskeletal rearrangements required for phagocytosis of apoptotic cells and cell motility. Acts in association with DOCK1 and CRK. Was initially proposed to be required in complex with DOCK1 to activate Rac Rho small GTPases. May enhance the guanine nucleotide exchange factor (GEF) activity of DOCK1.</text>
</comment>
<dbReference type="OrthoDB" id="28413at2759"/>
<dbReference type="InterPro" id="IPR024574">
    <property type="entry name" value="ELMO_ARM"/>
</dbReference>
<dbReference type="InterPro" id="IPR011993">
    <property type="entry name" value="PH-like_dom_sf"/>
</dbReference>
<organism evidence="7 8">
    <name type="scientific">Sistotremastrum niveocremeum HHB9708</name>
    <dbReference type="NCBI Taxonomy" id="1314777"/>
    <lineage>
        <taxon>Eukaryota</taxon>
        <taxon>Fungi</taxon>
        <taxon>Dikarya</taxon>
        <taxon>Basidiomycota</taxon>
        <taxon>Agaricomycotina</taxon>
        <taxon>Agaricomycetes</taxon>
        <taxon>Sistotremastrales</taxon>
        <taxon>Sistotremastraceae</taxon>
        <taxon>Sertulicium</taxon>
        <taxon>Sertulicium niveocremeum</taxon>
    </lineage>
</organism>
<evidence type="ECO:0000259" key="6">
    <source>
        <dbReference type="PROSITE" id="PS51335"/>
    </source>
</evidence>
<evidence type="ECO:0000256" key="1">
    <source>
        <dbReference type="ARBA" id="ARBA00022703"/>
    </source>
</evidence>
<dbReference type="PANTHER" id="PTHR12771:SF56">
    <property type="entry name" value="CED-12"/>
    <property type="match status" value="1"/>
</dbReference>
<dbReference type="InterPro" id="IPR011989">
    <property type="entry name" value="ARM-like"/>
</dbReference>
<dbReference type="InterPro" id="IPR050868">
    <property type="entry name" value="ELMO_domain-containing"/>
</dbReference>
<dbReference type="GO" id="GO:0017124">
    <property type="term" value="F:SH3 domain binding"/>
    <property type="evidence" value="ECO:0007669"/>
    <property type="project" value="UniProtKB-KW"/>
</dbReference>
<evidence type="ECO:0000256" key="4">
    <source>
        <dbReference type="ARBA" id="ARBA00024863"/>
    </source>
</evidence>
<dbReference type="STRING" id="1314777.A0A164RQJ6"/>
<keyword evidence="8" id="KW-1185">Reference proteome</keyword>
<protein>
    <recommendedName>
        <fullName evidence="6">ELMO domain-containing protein</fullName>
    </recommendedName>
</protein>
<sequence>MNGTSTNGRSKDQLIPTNTVSTADGQRVRARIEPSLPVADVIHQLCVNLKMPEPSSFYALRDEDSELVTDENLRKKVKTKAPLQLVNAPHIEAIEIVDKLSARDENGVRHSLPRLIKYIREEAFAETFLARDGLHELMGIIMNHQGNILASALNAMQNLMELDYGWSTIQPPFISRVVQILSNHHSMINVCRPATAILKRLVEADPRSAPQNQNVASSSKSVPIVEEGSVFRYGFDVVYDIMRAERGLMDTVVARLDSPDSVMALNSMMLINSLLSHATDLYWEDLTTTLERLNVRKSVTRLMSSHSSHLIEDLTSSILSFQSALVRLTFRKKTTPVNPEDDPAHEQMMNAIWNAAKLVEEYDSEGIVKWRKLGFDSEDLTKEFEGVGVLGLECLKSLVQDNPDFFAKAVLEQISRPYERRCPVARASNEVVELLSEHWEIYAPGYTTSTTFIPLFLNFPKVHALATQFFLRMWNESGAAHGDFTRVSALVRSQVKVALRRESSAQWHEVEASFVDSEYREVRDRQMKELEMEDDILTKLPVRNLRANLYKESFEFVRSQRLQCMIQGAWFVNGIPLVIPPGRDPKKNQRPWRFMRLDQGMKYIHYTDTVSPEIPIRNGLEDLPDRIEVASITEISINSCSTPPNLLPFTDLPPLLGSMAAPYSFSLLSREGSLADQVAMDSSRWADWTDGLNMLRKDGGHVATQETAGFVHALTEIGLKIKLLDLSGEQVEIPSSLYAGPPPPSNDFFFSDLSHES</sequence>
<dbReference type="Proteomes" id="UP000076722">
    <property type="component" value="Unassembled WGS sequence"/>
</dbReference>
<accession>A0A164RQJ6</accession>
<dbReference type="SUPFAM" id="SSF48371">
    <property type="entry name" value="ARM repeat"/>
    <property type="match status" value="1"/>
</dbReference>
<reference evidence="7 8" key="1">
    <citation type="journal article" date="2016" name="Mol. Biol. Evol.">
        <title>Comparative Genomics of Early-Diverging Mushroom-Forming Fungi Provides Insights into the Origins of Lignocellulose Decay Capabilities.</title>
        <authorList>
            <person name="Nagy L.G."/>
            <person name="Riley R."/>
            <person name="Tritt A."/>
            <person name="Adam C."/>
            <person name="Daum C."/>
            <person name="Floudas D."/>
            <person name="Sun H."/>
            <person name="Yadav J.S."/>
            <person name="Pangilinan J."/>
            <person name="Larsson K.H."/>
            <person name="Matsuura K."/>
            <person name="Barry K."/>
            <person name="Labutti K."/>
            <person name="Kuo R."/>
            <person name="Ohm R.A."/>
            <person name="Bhattacharya S.S."/>
            <person name="Shirouzu T."/>
            <person name="Yoshinaga Y."/>
            <person name="Martin F.M."/>
            <person name="Grigoriev I.V."/>
            <person name="Hibbett D.S."/>
        </authorList>
    </citation>
    <scope>NUCLEOTIDE SEQUENCE [LARGE SCALE GENOMIC DNA]</scope>
    <source>
        <strain evidence="7 8">HHB9708</strain>
    </source>
</reference>
<feature type="domain" description="ELMO" evidence="6">
    <location>
        <begin position="344"/>
        <end position="499"/>
    </location>
</feature>
<dbReference type="AlphaFoldDB" id="A0A164RQJ6"/>
<evidence type="ECO:0000256" key="2">
    <source>
        <dbReference type="ARBA" id="ARBA00022907"/>
    </source>
</evidence>
<dbReference type="Pfam" id="PF11841">
    <property type="entry name" value="ELMO_ARM"/>
    <property type="match status" value="1"/>
</dbReference>
<dbReference type="Pfam" id="PF16457">
    <property type="entry name" value="PH_12"/>
    <property type="match status" value="1"/>
</dbReference>
<dbReference type="EMBL" id="KV419419">
    <property type="protein sequence ID" value="KZS90782.1"/>
    <property type="molecule type" value="Genomic_DNA"/>
</dbReference>
<evidence type="ECO:0000256" key="5">
    <source>
        <dbReference type="SAM" id="MobiDB-lite"/>
    </source>
</evidence>
<dbReference type="InterPro" id="IPR016024">
    <property type="entry name" value="ARM-type_fold"/>
</dbReference>
<dbReference type="PANTHER" id="PTHR12771">
    <property type="entry name" value="ENGULFMENT AND CELL MOTILITY"/>
    <property type="match status" value="1"/>
</dbReference>
<dbReference type="GO" id="GO:0007015">
    <property type="term" value="P:actin filament organization"/>
    <property type="evidence" value="ECO:0007669"/>
    <property type="project" value="TreeGrafter"/>
</dbReference>
<dbReference type="Gene3D" id="2.30.29.30">
    <property type="entry name" value="Pleckstrin-homology domain (PH domain)/Phosphotyrosine-binding domain (PTB)"/>
    <property type="match status" value="1"/>
</dbReference>
<name>A0A164RQJ6_9AGAM</name>
<dbReference type="InterPro" id="IPR001849">
    <property type="entry name" value="PH_domain"/>
</dbReference>
<keyword evidence="1" id="KW-0053">Apoptosis</keyword>
<keyword evidence="2" id="KW-0581">Phagocytosis</keyword>
<evidence type="ECO:0000313" key="8">
    <source>
        <dbReference type="Proteomes" id="UP000076722"/>
    </source>
</evidence>
<dbReference type="PROSITE" id="PS51335">
    <property type="entry name" value="ELMO"/>
    <property type="match status" value="1"/>
</dbReference>
<proteinExistence type="predicted"/>
<dbReference type="Gene3D" id="1.25.10.10">
    <property type="entry name" value="Leucine-rich Repeat Variant"/>
    <property type="match status" value="1"/>
</dbReference>
<dbReference type="GO" id="GO:0005886">
    <property type="term" value="C:plasma membrane"/>
    <property type="evidence" value="ECO:0007669"/>
    <property type="project" value="TreeGrafter"/>
</dbReference>
<gene>
    <name evidence="7" type="ORF">SISNIDRAFT_551368</name>
</gene>
<dbReference type="InterPro" id="IPR006816">
    <property type="entry name" value="ELMO_dom"/>
</dbReference>
<feature type="region of interest" description="Disordered" evidence="5">
    <location>
        <begin position="1"/>
        <end position="20"/>
    </location>
</feature>
<evidence type="ECO:0000256" key="3">
    <source>
        <dbReference type="ARBA" id="ARBA00023036"/>
    </source>
</evidence>
<evidence type="ECO:0000313" key="7">
    <source>
        <dbReference type="EMBL" id="KZS90782.1"/>
    </source>
</evidence>
<dbReference type="Pfam" id="PF04727">
    <property type="entry name" value="ELMO_CED12"/>
    <property type="match status" value="1"/>
</dbReference>
<dbReference type="GO" id="GO:0006915">
    <property type="term" value="P:apoptotic process"/>
    <property type="evidence" value="ECO:0007669"/>
    <property type="project" value="UniProtKB-KW"/>
</dbReference>
<keyword evidence="3" id="KW-0729">SH3-binding</keyword>
<dbReference type="GO" id="GO:0048870">
    <property type="term" value="P:cell motility"/>
    <property type="evidence" value="ECO:0007669"/>
    <property type="project" value="TreeGrafter"/>
</dbReference>